<sequence length="155" mass="15626">MRRLLLLICAIVVLAVGLCVYEWVPGGLGAFTGDALYAVLIFLLVSLIAPRAPLLLTAGAALTFCWGIELLQLTGVSAVLSRAVPGAYLVLGSTFQSIDLLAYAVGVGAAAGVDALSRRAAGSSRGGRTTPSGGAPAPHRPAGTPSRSPGADDGR</sequence>
<evidence type="ECO:0000256" key="1">
    <source>
        <dbReference type="SAM" id="MobiDB-lite"/>
    </source>
</evidence>
<comment type="caution">
    <text evidence="3">The sequence shown here is derived from an EMBL/GenBank/DDBJ whole genome shotgun (WGS) entry which is preliminary data.</text>
</comment>
<feature type="transmembrane region" description="Helical" evidence="2">
    <location>
        <begin position="55"/>
        <end position="80"/>
    </location>
</feature>
<evidence type="ECO:0000256" key="2">
    <source>
        <dbReference type="SAM" id="Phobius"/>
    </source>
</evidence>
<feature type="transmembrane region" description="Helical" evidence="2">
    <location>
        <begin position="100"/>
        <end position="117"/>
    </location>
</feature>
<dbReference type="Proteomes" id="UP000538196">
    <property type="component" value="Unassembled WGS sequence"/>
</dbReference>
<keyword evidence="2" id="KW-0812">Transmembrane</keyword>
<keyword evidence="4" id="KW-1185">Reference proteome</keyword>
<protein>
    <recommendedName>
        <fullName evidence="5">DUF2809 domain-containing protein</fullName>
    </recommendedName>
</protein>
<dbReference type="AlphaFoldDB" id="A0A7W4YHA6"/>
<evidence type="ECO:0008006" key="5">
    <source>
        <dbReference type="Google" id="ProtNLM"/>
    </source>
</evidence>
<reference evidence="3 4" key="1">
    <citation type="submission" date="2020-08" db="EMBL/GenBank/DDBJ databases">
        <title>Sequencing the genomes of 1000 actinobacteria strains.</title>
        <authorList>
            <person name="Klenk H.-P."/>
        </authorList>
    </citation>
    <scope>NUCLEOTIDE SEQUENCE [LARGE SCALE GENOMIC DNA]</scope>
    <source>
        <strain evidence="3 4">DSM 20146</strain>
    </source>
</reference>
<dbReference type="InterPro" id="IPR021257">
    <property type="entry name" value="DUF2809"/>
</dbReference>
<name>A0A7W4YHA6_LEIAQ</name>
<gene>
    <name evidence="3" type="ORF">FHX33_000740</name>
</gene>
<feature type="region of interest" description="Disordered" evidence="1">
    <location>
        <begin position="119"/>
        <end position="155"/>
    </location>
</feature>
<keyword evidence="2" id="KW-0472">Membrane</keyword>
<feature type="compositionally biased region" description="Low complexity" evidence="1">
    <location>
        <begin position="119"/>
        <end position="137"/>
    </location>
</feature>
<dbReference type="Pfam" id="PF10990">
    <property type="entry name" value="DUF2809"/>
    <property type="match status" value="1"/>
</dbReference>
<organism evidence="3 4">
    <name type="scientific">Leifsonia aquatica</name>
    <name type="common">Corynebacterium aquaticum</name>
    <dbReference type="NCBI Taxonomy" id="144185"/>
    <lineage>
        <taxon>Bacteria</taxon>
        <taxon>Bacillati</taxon>
        <taxon>Actinomycetota</taxon>
        <taxon>Actinomycetes</taxon>
        <taxon>Micrococcales</taxon>
        <taxon>Microbacteriaceae</taxon>
        <taxon>Leifsonia</taxon>
    </lineage>
</organism>
<evidence type="ECO:0000313" key="4">
    <source>
        <dbReference type="Proteomes" id="UP000538196"/>
    </source>
</evidence>
<proteinExistence type="predicted"/>
<accession>A0A7W4YHA6</accession>
<feature type="transmembrane region" description="Helical" evidence="2">
    <location>
        <begin position="29"/>
        <end position="48"/>
    </location>
</feature>
<evidence type="ECO:0000313" key="3">
    <source>
        <dbReference type="EMBL" id="MBB2966008.1"/>
    </source>
</evidence>
<keyword evidence="2" id="KW-1133">Transmembrane helix</keyword>
<dbReference type="EMBL" id="JACHVP010000001">
    <property type="protein sequence ID" value="MBB2966008.1"/>
    <property type="molecule type" value="Genomic_DNA"/>
</dbReference>